<keyword evidence="1" id="KW-0812">Transmembrane</keyword>
<feature type="transmembrane region" description="Helical" evidence="1">
    <location>
        <begin position="36"/>
        <end position="57"/>
    </location>
</feature>
<keyword evidence="3" id="KW-1185">Reference proteome</keyword>
<keyword evidence="1" id="KW-1133">Transmembrane helix</keyword>
<sequence>MVYYWLRIYVRVIPVVAVLCLLVAIILAVAGDSPSAGRWLRGAGGSAVGLAVGWLAVRAIERKRMNEAGQQPN</sequence>
<gene>
    <name evidence="2" type="ORF">ESP62_009235</name>
</gene>
<dbReference type="AlphaFoldDB" id="A0A641AP61"/>
<feature type="transmembrane region" description="Helical" evidence="1">
    <location>
        <begin position="12"/>
        <end position="30"/>
    </location>
</feature>
<name>A0A641AP61_9ACTN</name>
<keyword evidence="1" id="KW-0472">Membrane</keyword>
<dbReference type="Proteomes" id="UP001515100">
    <property type="component" value="Unassembled WGS sequence"/>
</dbReference>
<evidence type="ECO:0000313" key="3">
    <source>
        <dbReference type="Proteomes" id="UP001515100"/>
    </source>
</evidence>
<proteinExistence type="predicted"/>
<dbReference type="EMBL" id="SDPP02000002">
    <property type="protein sequence ID" value="KAA1378521.1"/>
    <property type="molecule type" value="Genomic_DNA"/>
</dbReference>
<evidence type="ECO:0000313" key="2">
    <source>
        <dbReference type="EMBL" id="KAA1378521.1"/>
    </source>
</evidence>
<reference evidence="2" key="1">
    <citation type="submission" date="2019-09" db="EMBL/GenBank/DDBJ databases">
        <authorList>
            <person name="Li J."/>
        </authorList>
    </citation>
    <scope>NUCLEOTIDE SEQUENCE [LARGE SCALE GENOMIC DNA]</scope>
    <source>
        <strain evidence="2">NRBC 14897</strain>
    </source>
</reference>
<organism evidence="2 3">
    <name type="scientific">Aeromicrobium fastidiosum</name>
    <dbReference type="NCBI Taxonomy" id="52699"/>
    <lineage>
        <taxon>Bacteria</taxon>
        <taxon>Bacillati</taxon>
        <taxon>Actinomycetota</taxon>
        <taxon>Actinomycetes</taxon>
        <taxon>Propionibacteriales</taxon>
        <taxon>Nocardioidaceae</taxon>
        <taxon>Aeromicrobium</taxon>
    </lineage>
</organism>
<accession>A0A641AP61</accession>
<dbReference type="RefSeq" id="WP_129182499.1">
    <property type="nucleotide sequence ID" value="NZ_JBHSAH010000001.1"/>
</dbReference>
<protein>
    <submittedName>
        <fullName evidence="2">Uncharacterized protein</fullName>
    </submittedName>
</protein>
<comment type="caution">
    <text evidence="2">The sequence shown here is derived from an EMBL/GenBank/DDBJ whole genome shotgun (WGS) entry which is preliminary data.</text>
</comment>
<evidence type="ECO:0000256" key="1">
    <source>
        <dbReference type="SAM" id="Phobius"/>
    </source>
</evidence>